<dbReference type="Proteomes" id="UP000324748">
    <property type="component" value="Unassembled WGS sequence"/>
</dbReference>
<sequence>MPTRVKRKRRGQLAGWKGRRKTLQLALGMIALKGSSGRIGYVRLRCVEVTALYKVLIHSALAFFDPSSPLSMSACRLKCMVLQQQPLDVPPPSAELWYLVQGQSQPFASSVI</sequence>
<comment type="caution">
    <text evidence="1">The sequence shown here is derived from an EMBL/GenBank/DDBJ whole genome shotgun (WGS) entry which is preliminary data.</text>
</comment>
<dbReference type="AlphaFoldDB" id="A0A5B0MEI8"/>
<dbReference type="EMBL" id="VSWC01000157">
    <property type="protein sequence ID" value="KAA1074394.1"/>
    <property type="molecule type" value="Genomic_DNA"/>
</dbReference>
<gene>
    <name evidence="1" type="ORF">PGT21_003756</name>
</gene>
<organism evidence="1 2">
    <name type="scientific">Puccinia graminis f. sp. tritici</name>
    <dbReference type="NCBI Taxonomy" id="56615"/>
    <lineage>
        <taxon>Eukaryota</taxon>
        <taxon>Fungi</taxon>
        <taxon>Dikarya</taxon>
        <taxon>Basidiomycota</taxon>
        <taxon>Pucciniomycotina</taxon>
        <taxon>Pucciniomycetes</taxon>
        <taxon>Pucciniales</taxon>
        <taxon>Pucciniaceae</taxon>
        <taxon>Puccinia</taxon>
    </lineage>
</organism>
<name>A0A5B0MEI8_PUCGR</name>
<keyword evidence="2" id="KW-1185">Reference proteome</keyword>
<proteinExistence type="predicted"/>
<evidence type="ECO:0000313" key="1">
    <source>
        <dbReference type="EMBL" id="KAA1074394.1"/>
    </source>
</evidence>
<evidence type="ECO:0000313" key="2">
    <source>
        <dbReference type="Proteomes" id="UP000324748"/>
    </source>
</evidence>
<accession>A0A5B0MEI8</accession>
<protein>
    <submittedName>
        <fullName evidence="1">Uncharacterized protein</fullName>
    </submittedName>
</protein>
<reference evidence="1 2" key="1">
    <citation type="submission" date="2019-05" db="EMBL/GenBank/DDBJ databases">
        <title>Emergence of the Ug99 lineage of the wheat stem rust pathogen through somatic hybridization.</title>
        <authorList>
            <person name="Li F."/>
            <person name="Upadhyaya N.M."/>
            <person name="Sperschneider J."/>
            <person name="Matny O."/>
            <person name="Nguyen-Phuc H."/>
            <person name="Mago R."/>
            <person name="Raley C."/>
            <person name="Miller M.E."/>
            <person name="Silverstein K.A.T."/>
            <person name="Henningsen E."/>
            <person name="Hirsch C.D."/>
            <person name="Visser B."/>
            <person name="Pretorius Z.A."/>
            <person name="Steffenson B.J."/>
            <person name="Schwessinger B."/>
            <person name="Dodds P.N."/>
            <person name="Figueroa M."/>
        </authorList>
    </citation>
    <scope>NUCLEOTIDE SEQUENCE [LARGE SCALE GENOMIC DNA]</scope>
    <source>
        <strain evidence="1">21-0</strain>
    </source>
</reference>